<gene>
    <name evidence="3" type="ORF">POM88_024101</name>
</gene>
<evidence type="ECO:0000256" key="1">
    <source>
        <dbReference type="SAM" id="MobiDB-lite"/>
    </source>
</evidence>
<evidence type="ECO:0000259" key="2">
    <source>
        <dbReference type="SMART" id="SM00256"/>
    </source>
</evidence>
<organism evidence="3 4">
    <name type="scientific">Heracleum sosnowskyi</name>
    <dbReference type="NCBI Taxonomy" id="360622"/>
    <lineage>
        <taxon>Eukaryota</taxon>
        <taxon>Viridiplantae</taxon>
        <taxon>Streptophyta</taxon>
        <taxon>Embryophyta</taxon>
        <taxon>Tracheophyta</taxon>
        <taxon>Spermatophyta</taxon>
        <taxon>Magnoliopsida</taxon>
        <taxon>eudicotyledons</taxon>
        <taxon>Gunneridae</taxon>
        <taxon>Pentapetalae</taxon>
        <taxon>asterids</taxon>
        <taxon>campanulids</taxon>
        <taxon>Apiales</taxon>
        <taxon>Apiaceae</taxon>
        <taxon>Apioideae</taxon>
        <taxon>apioid superclade</taxon>
        <taxon>Tordylieae</taxon>
        <taxon>Tordyliinae</taxon>
        <taxon>Heracleum</taxon>
    </lineage>
</organism>
<dbReference type="PANTHER" id="PTHR31672">
    <property type="entry name" value="BNACNNG10540D PROTEIN"/>
    <property type="match status" value="1"/>
</dbReference>
<dbReference type="SUPFAM" id="SSF50965">
    <property type="entry name" value="Galactose oxidase, central domain"/>
    <property type="match status" value="1"/>
</dbReference>
<reference evidence="3" key="2">
    <citation type="submission" date="2023-05" db="EMBL/GenBank/DDBJ databases">
        <authorList>
            <person name="Schelkunov M.I."/>
        </authorList>
    </citation>
    <scope>NUCLEOTIDE SEQUENCE</scope>
    <source>
        <strain evidence="3">Hsosn_3</strain>
        <tissue evidence="3">Leaf</tissue>
    </source>
</reference>
<dbReference type="Proteomes" id="UP001237642">
    <property type="component" value="Unassembled WGS sequence"/>
</dbReference>
<feature type="domain" description="F-box" evidence="2">
    <location>
        <begin position="14"/>
        <end position="51"/>
    </location>
</feature>
<feature type="compositionally biased region" description="Acidic residues" evidence="1">
    <location>
        <begin position="388"/>
        <end position="411"/>
    </location>
</feature>
<dbReference type="Pfam" id="PF00646">
    <property type="entry name" value="F-box"/>
    <property type="match status" value="1"/>
</dbReference>
<accession>A0AAD8IK33</accession>
<evidence type="ECO:0000313" key="3">
    <source>
        <dbReference type="EMBL" id="KAK1386366.1"/>
    </source>
</evidence>
<evidence type="ECO:0000313" key="4">
    <source>
        <dbReference type="Proteomes" id="UP001237642"/>
    </source>
</evidence>
<dbReference type="InterPro" id="IPR017451">
    <property type="entry name" value="F-box-assoc_interact_dom"/>
</dbReference>
<dbReference type="InterPro" id="IPR013187">
    <property type="entry name" value="F-box-assoc_dom_typ3"/>
</dbReference>
<dbReference type="InterPro" id="IPR011043">
    <property type="entry name" value="Gal_Oxase/kelch_b-propeller"/>
</dbReference>
<dbReference type="EMBL" id="JAUIZM010000005">
    <property type="protein sequence ID" value="KAK1386366.1"/>
    <property type="molecule type" value="Genomic_DNA"/>
</dbReference>
<reference evidence="3" key="1">
    <citation type="submission" date="2023-02" db="EMBL/GenBank/DDBJ databases">
        <title>Genome of toxic invasive species Heracleum sosnowskyi carries increased number of genes despite the absence of recent whole-genome duplications.</title>
        <authorList>
            <person name="Schelkunov M."/>
            <person name="Shtratnikova V."/>
            <person name="Makarenko M."/>
            <person name="Klepikova A."/>
            <person name="Omelchenko D."/>
            <person name="Novikova G."/>
            <person name="Obukhova E."/>
            <person name="Bogdanov V."/>
            <person name="Penin A."/>
            <person name="Logacheva M."/>
        </authorList>
    </citation>
    <scope>NUCLEOTIDE SEQUENCE</scope>
    <source>
        <strain evidence="3">Hsosn_3</strain>
        <tissue evidence="3">Leaf</tissue>
    </source>
</reference>
<keyword evidence="4" id="KW-1185">Reference proteome</keyword>
<name>A0AAD8IK33_9APIA</name>
<comment type="caution">
    <text evidence="3">The sequence shown here is derived from an EMBL/GenBank/DDBJ whole genome shotgun (WGS) entry which is preliminary data.</text>
</comment>
<dbReference type="InterPro" id="IPR036047">
    <property type="entry name" value="F-box-like_dom_sf"/>
</dbReference>
<feature type="compositionally biased region" description="Acidic residues" evidence="1">
    <location>
        <begin position="420"/>
        <end position="448"/>
    </location>
</feature>
<dbReference type="InterPro" id="IPR001810">
    <property type="entry name" value="F-box_dom"/>
</dbReference>
<sequence>MAKRNDGGERLREEDLLISVLSRLDVKTLLQCKAVSKTWYSLISTPFFIKSHLNRALTTTTLLVRLFKYEPHCDSPEQDGSFSLFELGGCDDFVKHLVFPYSKRVYPFTPSSLLIGCVCGVVCVCVDRTVAIKVYSRGPTVKTPTDIYIWNPATKQSKLVPLPNTRYDCNDNVKVALGFGFDPVDVDFKVVRVLSTAIFPEVYSVNRNVWRKIETKLSDIPCRKSNFGICLHGYLFAIGWNGLMAFDLNKEVFTCDIQLPVHTVYACIAEFKDSIAVIISNFNEKGRINLWTLDDEACLCGSGVKASWTMMLTVDVGLECHRVYGLFNSAELLLLAVGDWFSYNLDKKVGRYINSNPIFYFDKFLEYTESLLPVAGSELVNWSADKGDNEESSTDSEEFSENSNVDSEDNNEETRVSVGSEDDNEVGTTDSEDSEESSSDSEDDAGDE</sequence>
<dbReference type="SMART" id="SM00256">
    <property type="entry name" value="FBOX"/>
    <property type="match status" value="1"/>
</dbReference>
<dbReference type="AlphaFoldDB" id="A0AAD8IK33"/>
<dbReference type="SUPFAM" id="SSF81383">
    <property type="entry name" value="F-box domain"/>
    <property type="match status" value="1"/>
</dbReference>
<feature type="region of interest" description="Disordered" evidence="1">
    <location>
        <begin position="385"/>
        <end position="448"/>
    </location>
</feature>
<dbReference type="InterPro" id="IPR050796">
    <property type="entry name" value="SCF_F-box_component"/>
</dbReference>
<dbReference type="PANTHER" id="PTHR31672:SF13">
    <property type="entry name" value="F-BOX PROTEIN CPR30-LIKE"/>
    <property type="match status" value="1"/>
</dbReference>
<proteinExistence type="predicted"/>
<dbReference type="Gene3D" id="1.20.1280.50">
    <property type="match status" value="1"/>
</dbReference>
<dbReference type="NCBIfam" id="TIGR01640">
    <property type="entry name" value="F_box_assoc_1"/>
    <property type="match status" value="1"/>
</dbReference>
<protein>
    <submittedName>
        <fullName evidence="3">F-box domain-containing protein</fullName>
    </submittedName>
</protein>
<dbReference type="Pfam" id="PF08268">
    <property type="entry name" value="FBA_3"/>
    <property type="match status" value="1"/>
</dbReference>